<evidence type="ECO:0000313" key="2">
    <source>
        <dbReference type="EMBL" id="NIE49647.1"/>
    </source>
</evidence>
<keyword evidence="1" id="KW-0812">Transmembrane</keyword>
<dbReference type="EMBL" id="GIKN01007374">
    <property type="protein sequence ID" value="NIE49647.1"/>
    <property type="molecule type" value="Transcribed_RNA"/>
</dbReference>
<reference evidence="2" key="1">
    <citation type="submission" date="2020-03" db="EMBL/GenBank/DDBJ databases">
        <title>A transcriptome and proteome of the tick Rhipicephalus microplus shaped by the genetic composition of its hosts and developmental stage.</title>
        <authorList>
            <person name="Garcia G.R."/>
            <person name="Ribeiro J.M.C."/>
            <person name="Maruyama S.R."/>
            <person name="Gardinasse L.G."/>
            <person name="Nelson K."/>
            <person name="Ferreira B.R."/>
            <person name="Andrade T.G."/>
            <person name="Santos I.K.F.M."/>
        </authorList>
    </citation>
    <scope>NUCLEOTIDE SEQUENCE</scope>
    <source>
        <strain evidence="2">NSGR</strain>
        <tissue evidence="2">Salivary glands</tissue>
    </source>
</reference>
<proteinExistence type="predicted"/>
<keyword evidence="1" id="KW-0472">Membrane</keyword>
<feature type="transmembrane region" description="Helical" evidence="1">
    <location>
        <begin position="81"/>
        <end position="99"/>
    </location>
</feature>
<organism evidence="2">
    <name type="scientific">Rhipicephalus microplus</name>
    <name type="common">Cattle tick</name>
    <name type="synonym">Boophilus microplus</name>
    <dbReference type="NCBI Taxonomy" id="6941"/>
    <lineage>
        <taxon>Eukaryota</taxon>
        <taxon>Metazoa</taxon>
        <taxon>Ecdysozoa</taxon>
        <taxon>Arthropoda</taxon>
        <taxon>Chelicerata</taxon>
        <taxon>Arachnida</taxon>
        <taxon>Acari</taxon>
        <taxon>Parasitiformes</taxon>
        <taxon>Ixodida</taxon>
        <taxon>Ixodoidea</taxon>
        <taxon>Ixodidae</taxon>
        <taxon>Rhipicephalinae</taxon>
        <taxon>Rhipicephalus</taxon>
        <taxon>Boophilus</taxon>
    </lineage>
</organism>
<keyword evidence="1" id="KW-1133">Transmembrane helix</keyword>
<dbReference type="AlphaFoldDB" id="A0A6G5AHZ2"/>
<sequence>MCTVQWLSEMRCTWNTPNNMQQQHINESAGGDMPVFVVAAIELSFFCMLGTARNQLRHIDSTPSFYTGPNVCFVSSGYCKYAFSLTMSILFVLCLVKMLEGNNMM</sequence>
<evidence type="ECO:0000256" key="1">
    <source>
        <dbReference type="SAM" id="Phobius"/>
    </source>
</evidence>
<name>A0A6G5AHZ2_RHIMP</name>
<protein>
    <submittedName>
        <fullName evidence="2">Uncharacterized protein</fullName>
    </submittedName>
</protein>
<accession>A0A6G5AHZ2</accession>